<name>A0A327Z4P1_9ACTN</name>
<dbReference type="PROSITE" id="PS51347">
    <property type="entry name" value="PHOSPHOTRIESTERASE_2"/>
    <property type="match status" value="1"/>
</dbReference>
<dbReference type="AlphaFoldDB" id="A0A327Z4P1"/>
<comment type="similarity">
    <text evidence="5">Belongs to the metallo-dependent hydrolases superfamily. Phosphotriesterase family.</text>
</comment>
<feature type="binding site" description="via carbamate group" evidence="4">
    <location>
        <position position="145"/>
    </location>
    <ligand>
        <name>Zn(2+)</name>
        <dbReference type="ChEBI" id="CHEBI:29105"/>
        <label>1</label>
    </ligand>
</feature>
<evidence type="ECO:0000256" key="1">
    <source>
        <dbReference type="ARBA" id="ARBA00022723"/>
    </source>
</evidence>
<feature type="binding site" evidence="4">
    <location>
        <position position="24"/>
    </location>
    <ligand>
        <name>Zn(2+)</name>
        <dbReference type="ChEBI" id="CHEBI:29105"/>
        <label>1</label>
    </ligand>
</feature>
<reference evidence="6 7" key="1">
    <citation type="submission" date="2018-06" db="EMBL/GenBank/DDBJ databases">
        <title>Genomic Encyclopedia of Type Strains, Phase III (KMG-III): the genomes of soil and plant-associated and newly described type strains.</title>
        <authorList>
            <person name="Whitman W."/>
        </authorList>
    </citation>
    <scope>NUCLEOTIDE SEQUENCE [LARGE SCALE GENOMIC DNA]</scope>
    <source>
        <strain evidence="6 7">CGMCC 4.7090</strain>
    </source>
</reference>
<evidence type="ECO:0000256" key="2">
    <source>
        <dbReference type="ARBA" id="ARBA00022801"/>
    </source>
</evidence>
<dbReference type="SUPFAM" id="SSF51556">
    <property type="entry name" value="Metallo-dependent hydrolases"/>
    <property type="match status" value="1"/>
</dbReference>
<keyword evidence="1 4" id="KW-0479">Metal-binding</keyword>
<protein>
    <submittedName>
        <fullName evidence="6">Phosphotriesterase-related protein</fullName>
    </submittedName>
</protein>
<evidence type="ECO:0000256" key="3">
    <source>
        <dbReference type="PIRSR" id="PIRSR601559-50"/>
    </source>
</evidence>
<feature type="binding site" description="via carbamate group" evidence="4">
    <location>
        <position position="145"/>
    </location>
    <ligand>
        <name>Zn(2+)</name>
        <dbReference type="ChEBI" id="CHEBI:29105"/>
        <label>2</label>
    </ligand>
</feature>
<proteinExistence type="inferred from homology"/>
<evidence type="ECO:0000313" key="7">
    <source>
        <dbReference type="Proteomes" id="UP000249341"/>
    </source>
</evidence>
<dbReference type="OrthoDB" id="9795018at2"/>
<dbReference type="PANTHER" id="PTHR10819:SF3">
    <property type="entry name" value="PHOSPHOTRIESTERASE-RELATED PROTEIN"/>
    <property type="match status" value="1"/>
</dbReference>
<dbReference type="RefSeq" id="WP_111653449.1">
    <property type="nucleotide sequence ID" value="NZ_JACHWI010000002.1"/>
</dbReference>
<feature type="binding site" evidence="4">
    <location>
        <position position="207"/>
    </location>
    <ligand>
        <name>Zn(2+)</name>
        <dbReference type="ChEBI" id="CHEBI:29105"/>
        <label>2</label>
    </ligand>
</feature>
<dbReference type="GO" id="GO:0008270">
    <property type="term" value="F:zinc ion binding"/>
    <property type="evidence" value="ECO:0007669"/>
    <property type="project" value="InterPro"/>
</dbReference>
<dbReference type="Proteomes" id="UP000249341">
    <property type="component" value="Unassembled WGS sequence"/>
</dbReference>
<feature type="modified residue" description="N6-carboxylysine" evidence="3 5">
    <location>
        <position position="145"/>
    </location>
</feature>
<dbReference type="InterPro" id="IPR017947">
    <property type="entry name" value="AryldialkylPase_Zn-BS"/>
</dbReference>
<evidence type="ECO:0000256" key="4">
    <source>
        <dbReference type="PIRSR" id="PIRSR601559-51"/>
    </source>
</evidence>
<keyword evidence="2" id="KW-0378">Hydrolase</keyword>
<comment type="caution">
    <text evidence="6">The sequence shown here is derived from an EMBL/GenBank/DDBJ whole genome shotgun (WGS) entry which is preliminary data.</text>
</comment>
<organism evidence="6 7">
    <name type="scientific">Actinoplanes lutulentus</name>
    <dbReference type="NCBI Taxonomy" id="1287878"/>
    <lineage>
        <taxon>Bacteria</taxon>
        <taxon>Bacillati</taxon>
        <taxon>Actinomycetota</taxon>
        <taxon>Actinomycetes</taxon>
        <taxon>Micromonosporales</taxon>
        <taxon>Micromonosporaceae</taxon>
        <taxon>Actinoplanes</taxon>
    </lineage>
</organism>
<feature type="binding site" evidence="4">
    <location>
        <position position="22"/>
    </location>
    <ligand>
        <name>Zn(2+)</name>
        <dbReference type="ChEBI" id="CHEBI:29105"/>
        <label>1</label>
    </ligand>
</feature>
<dbReference type="EMBL" id="QLMJ01000020">
    <property type="protein sequence ID" value="RAK28379.1"/>
    <property type="molecule type" value="Genomic_DNA"/>
</dbReference>
<dbReference type="GO" id="GO:0016788">
    <property type="term" value="F:hydrolase activity, acting on ester bonds"/>
    <property type="evidence" value="ECO:0007669"/>
    <property type="project" value="InterPro"/>
</dbReference>
<feature type="binding site" evidence="4">
    <location>
        <position position="178"/>
    </location>
    <ligand>
        <name>Zn(2+)</name>
        <dbReference type="ChEBI" id="CHEBI:29105"/>
        <label>2</label>
    </ligand>
</feature>
<feature type="binding site" evidence="4">
    <location>
        <position position="266"/>
    </location>
    <ligand>
        <name>Zn(2+)</name>
        <dbReference type="ChEBI" id="CHEBI:29105"/>
        <label>1</label>
    </ligand>
</feature>
<dbReference type="PANTHER" id="PTHR10819">
    <property type="entry name" value="PHOSPHOTRIESTERASE-RELATED"/>
    <property type="match status" value="1"/>
</dbReference>
<accession>A0A327Z4P1</accession>
<gene>
    <name evidence="6" type="ORF">B0I29_120147</name>
</gene>
<evidence type="ECO:0000256" key="5">
    <source>
        <dbReference type="PROSITE-ProRule" id="PRU00679"/>
    </source>
</evidence>
<evidence type="ECO:0000313" key="6">
    <source>
        <dbReference type="EMBL" id="RAK28379.1"/>
    </source>
</evidence>
<keyword evidence="7" id="KW-1185">Reference proteome</keyword>
<dbReference type="InterPro" id="IPR001559">
    <property type="entry name" value="Phosphotriesterase"/>
</dbReference>
<dbReference type="PROSITE" id="PS01322">
    <property type="entry name" value="PHOSPHOTRIESTERASE_1"/>
    <property type="match status" value="1"/>
</dbReference>
<dbReference type="InterPro" id="IPR032466">
    <property type="entry name" value="Metal_Hydrolase"/>
</dbReference>
<dbReference type="Gene3D" id="3.20.20.140">
    <property type="entry name" value="Metal-dependent hydrolases"/>
    <property type="match status" value="1"/>
</dbReference>
<dbReference type="Pfam" id="PF02126">
    <property type="entry name" value="PTE"/>
    <property type="match status" value="1"/>
</dbReference>
<sequence length="326" mass="35640">MPTVETVRGPVPITELGPTLVHEHLISISTEFAKFYPELSWAGPREDVVDRVTAQVQAVRDRGITTILDCTAFFHGRDMDFVREVNDRVDINIIVSTGIYTFDFLPYHVAHRPSSPVADDMLTRMFLRDITVGIGDSGIKAQSIKVATDVEGITANNERILRAAAFASAETGVPITAHTHPADGIGTRIQEIFRDGGVDLRTVVMGHSGDKTDLDYLRTLMDNGSVIGSDRFGLYLPGTATLEERVDVIATLCDEGYADRIALSHDSVMFSDWGPPGRAAQYFPTWVPTHISDVVLPALRERGVTDKNIESMLVTVPASLFAGLMA</sequence>
<comment type="cofactor">
    <cofactor evidence="4">
        <name>a divalent metal cation</name>
        <dbReference type="ChEBI" id="CHEBI:60240"/>
    </cofactor>
    <text evidence="4">Binds 2 divalent metal cations per subunit.</text>
</comment>